<sequence>MILARHKISPGPQDATGSTPDEAVAPVEIEDPSLERTLAGYFLGEEDSQDDGASRLSPNHSSASIASAYEDDSRIEVIDSTPPVLPPLSIDSNNGNTTLVGEMKA</sequence>
<gene>
    <name evidence="2" type="ORF">NP233_g2691</name>
</gene>
<feature type="compositionally biased region" description="Polar residues" evidence="1">
    <location>
        <begin position="90"/>
        <end position="99"/>
    </location>
</feature>
<accession>A0AAD5VYF4</accession>
<proteinExistence type="predicted"/>
<feature type="region of interest" description="Disordered" evidence="1">
    <location>
        <begin position="1"/>
        <end position="29"/>
    </location>
</feature>
<evidence type="ECO:0000256" key="1">
    <source>
        <dbReference type="SAM" id="MobiDB-lite"/>
    </source>
</evidence>
<evidence type="ECO:0000313" key="2">
    <source>
        <dbReference type="EMBL" id="KAJ3573015.1"/>
    </source>
</evidence>
<dbReference type="EMBL" id="JANIEX010000118">
    <property type="protein sequence ID" value="KAJ3573015.1"/>
    <property type="molecule type" value="Genomic_DNA"/>
</dbReference>
<dbReference type="AlphaFoldDB" id="A0AAD5VYF4"/>
<protein>
    <submittedName>
        <fullName evidence="2">Uncharacterized protein</fullName>
    </submittedName>
</protein>
<organism evidence="2 3">
    <name type="scientific">Leucocoprinus birnbaumii</name>
    <dbReference type="NCBI Taxonomy" id="56174"/>
    <lineage>
        <taxon>Eukaryota</taxon>
        <taxon>Fungi</taxon>
        <taxon>Dikarya</taxon>
        <taxon>Basidiomycota</taxon>
        <taxon>Agaricomycotina</taxon>
        <taxon>Agaricomycetes</taxon>
        <taxon>Agaricomycetidae</taxon>
        <taxon>Agaricales</taxon>
        <taxon>Agaricineae</taxon>
        <taxon>Agaricaceae</taxon>
        <taxon>Leucocoprinus</taxon>
    </lineage>
</organism>
<feature type="region of interest" description="Disordered" evidence="1">
    <location>
        <begin position="83"/>
        <end position="105"/>
    </location>
</feature>
<dbReference type="Proteomes" id="UP001213000">
    <property type="component" value="Unassembled WGS sequence"/>
</dbReference>
<keyword evidence="3" id="KW-1185">Reference proteome</keyword>
<evidence type="ECO:0000313" key="3">
    <source>
        <dbReference type="Proteomes" id="UP001213000"/>
    </source>
</evidence>
<reference evidence="2" key="1">
    <citation type="submission" date="2022-07" db="EMBL/GenBank/DDBJ databases">
        <title>Genome Sequence of Leucocoprinus birnbaumii.</title>
        <authorList>
            <person name="Buettner E."/>
        </authorList>
    </citation>
    <scope>NUCLEOTIDE SEQUENCE</scope>
    <source>
        <strain evidence="2">VT141</strain>
    </source>
</reference>
<comment type="caution">
    <text evidence="2">The sequence shown here is derived from an EMBL/GenBank/DDBJ whole genome shotgun (WGS) entry which is preliminary data.</text>
</comment>
<name>A0AAD5VYF4_9AGAR</name>